<name>A0A642V889_9ASCO</name>
<evidence type="ECO:0000256" key="12">
    <source>
        <dbReference type="PROSITE-ProRule" id="PRU00803"/>
    </source>
</evidence>
<feature type="chain" id="PRO_5024992234" description="Phosphatidylinositol-glycan-specific phospholipase D" evidence="13">
    <location>
        <begin position="16"/>
        <end position="781"/>
    </location>
</feature>
<comment type="catalytic activity">
    <reaction evidence="11">
        <text>a 6-(alpha-D-glucosaminyl)-1-(1,2-diacyl-sn-glycero-3-phospho)-1D-myo-inositol + H2O = 6-(alpha-D-glucosaminyl)-1D-myo-inositol + a 1,2-diacyl-sn-glycero-3-phosphate + H(+)</text>
        <dbReference type="Rhea" id="RHEA:10832"/>
        <dbReference type="ChEBI" id="CHEBI:15377"/>
        <dbReference type="ChEBI" id="CHEBI:15378"/>
        <dbReference type="ChEBI" id="CHEBI:57997"/>
        <dbReference type="ChEBI" id="CHEBI:58608"/>
        <dbReference type="ChEBI" id="CHEBI:58700"/>
        <dbReference type="EC" id="3.1.4.50"/>
    </reaction>
</comment>
<dbReference type="EC" id="3.1.4.50" evidence="3"/>
<dbReference type="EMBL" id="SWFS01000268">
    <property type="protein sequence ID" value="KAA8911901.1"/>
    <property type="molecule type" value="Genomic_DNA"/>
</dbReference>
<dbReference type="InterPro" id="IPR013517">
    <property type="entry name" value="FG-GAP"/>
</dbReference>
<feature type="domain" description="Phospholipase C/D" evidence="14">
    <location>
        <begin position="26"/>
        <end position="214"/>
    </location>
</feature>
<keyword evidence="16" id="KW-1185">Reference proteome</keyword>
<evidence type="ECO:0000256" key="2">
    <source>
        <dbReference type="ARBA" id="ARBA00008652"/>
    </source>
</evidence>
<evidence type="ECO:0000313" key="16">
    <source>
        <dbReference type="Proteomes" id="UP000761534"/>
    </source>
</evidence>
<keyword evidence="5" id="KW-0964">Secreted</keyword>
<evidence type="ECO:0000256" key="10">
    <source>
        <dbReference type="ARBA" id="ARBA00029753"/>
    </source>
</evidence>
<evidence type="ECO:0000313" key="15">
    <source>
        <dbReference type="EMBL" id="KAA8911901.1"/>
    </source>
</evidence>
<sequence length="781" mass="86557">MRLILLAAAIALIAGDVGVVCCGVAVHLSLVSRTLNYMPEAVNRDVGYSQTGAFFPDAFYSCMGLSEAAEDSHWPPFLKIAVEYWREKYHNSHQGVRDNKFSTWLKNPFRAAQNVLRKDEKSSGDQLKAFIYGILTHQVADVSWHSLGVKQGLLIMLARMEFDNDIDRAHSVLDTGGDMIFLKRLLNSGYDLGWFNKGKLAWNYPTSDIIEIYRRAGYSVSSSSLDYCMIRGKAALETEFRIAKPGFVGFANQSPLLLEALEDYFLGGMLEMTMAIRHCIDGLDRWFEVGSDEDPWDLCQVFDHKRPTISQEAYTIFLSNDEEYVKIQRTLLDVRASWEDRPVKLTTRNDGPTILTTGMTQGLFGKSLAFGNFLDGLPSIAFSAPFESADDGSPKGSVYIMALSELLDEGESSKRQRRMKQIRSESPSVYEFNERYGEKLATVEIAGEDILVVSRPGISKLDFYYQGIPIAHIDFGPVQTEYGELGRKLVGEELLVADVDGDGIQDLVVGSPRSDVDGISQEGEVFIIYGSTLTEFLKKSITGGTKNAVHLADRLRVNVIHLPSHDREPNVGYSLFGRRLSMAGSTLLIGAPGRGKVYGFTHGGKKLAFELQPDADINSYTGFGNDIVASTDNWIVVSNSHENVEYSSMKQCMQCGVIYMFRISDDGRVYRQAKLSPPDGRSFDRFGQNGVLISNSTLYITSPFANNDRGVIWRVDLSRIIDDTTVDQIISQGPPPYSSGFGSAINGVQLPNNQTLVAIGMPYYGSTYNSLLEGAVAVYLL</sequence>
<evidence type="ECO:0000256" key="8">
    <source>
        <dbReference type="ARBA" id="ARBA00022801"/>
    </source>
</evidence>
<dbReference type="PANTHER" id="PTHR23221:SF7">
    <property type="entry name" value="PHOSPHATIDYLINOSITOL-GLYCAN-SPECIFIC PHOSPHOLIPASE D"/>
    <property type="match status" value="1"/>
</dbReference>
<comment type="similarity">
    <text evidence="2">Belongs to the GPLD1 family.</text>
</comment>
<dbReference type="OrthoDB" id="5317514at2759"/>
<dbReference type="GO" id="GO:0031012">
    <property type="term" value="C:extracellular matrix"/>
    <property type="evidence" value="ECO:0007669"/>
    <property type="project" value="TreeGrafter"/>
</dbReference>
<dbReference type="InterPro" id="IPR029002">
    <property type="entry name" value="PLPC/GPLD1"/>
</dbReference>
<dbReference type="PANTHER" id="PTHR23221">
    <property type="entry name" value="GLYCOSYLPHOSPHATIDYLINOSITOL PHOSPHOLIPASE D"/>
    <property type="match status" value="1"/>
</dbReference>
<keyword evidence="7" id="KW-0677">Repeat</keyword>
<evidence type="ECO:0000256" key="4">
    <source>
        <dbReference type="ARBA" id="ARBA00015988"/>
    </source>
</evidence>
<organism evidence="15 16">
    <name type="scientific">Trichomonascus ciferrii</name>
    <dbReference type="NCBI Taxonomy" id="44093"/>
    <lineage>
        <taxon>Eukaryota</taxon>
        <taxon>Fungi</taxon>
        <taxon>Dikarya</taxon>
        <taxon>Ascomycota</taxon>
        <taxon>Saccharomycotina</taxon>
        <taxon>Dipodascomycetes</taxon>
        <taxon>Dipodascales</taxon>
        <taxon>Trichomonascaceae</taxon>
        <taxon>Trichomonascus</taxon>
        <taxon>Trichomonascus ciferrii complex</taxon>
    </lineage>
</organism>
<comment type="subcellular location">
    <subcellularLocation>
        <location evidence="1">Secreted</location>
    </subcellularLocation>
</comment>
<keyword evidence="9" id="KW-0325">Glycoprotein</keyword>
<evidence type="ECO:0000256" key="7">
    <source>
        <dbReference type="ARBA" id="ARBA00022737"/>
    </source>
</evidence>
<feature type="signal peptide" evidence="13">
    <location>
        <begin position="1"/>
        <end position="15"/>
    </location>
</feature>
<evidence type="ECO:0000259" key="14">
    <source>
        <dbReference type="Pfam" id="PF00882"/>
    </source>
</evidence>
<evidence type="ECO:0000256" key="6">
    <source>
        <dbReference type="ARBA" id="ARBA00022729"/>
    </source>
</evidence>
<protein>
    <recommendedName>
        <fullName evidence="4">Phosphatidylinositol-glycan-specific phospholipase D</fullName>
        <ecNumber evidence="3">3.1.4.50</ecNumber>
    </recommendedName>
    <alternativeName>
        <fullName evidence="10">Glycosyl-phosphatidylinositol-specific phospholipase D</fullName>
    </alternativeName>
</protein>
<evidence type="ECO:0000256" key="9">
    <source>
        <dbReference type="ARBA" id="ARBA00023180"/>
    </source>
</evidence>
<evidence type="ECO:0000256" key="5">
    <source>
        <dbReference type="ARBA" id="ARBA00022525"/>
    </source>
</evidence>
<reference evidence="15" key="1">
    <citation type="journal article" date="2019" name="G3 (Bethesda)">
        <title>Genome Assemblies of Two Rare Opportunistic Yeast Pathogens: Diutina rugosa (syn. Candida rugosa) and Trichomonascus ciferrii (syn. Candida ciferrii).</title>
        <authorList>
            <person name="Mixao V."/>
            <person name="Saus E."/>
            <person name="Hansen A.P."/>
            <person name="Lass-Florl C."/>
            <person name="Gabaldon T."/>
        </authorList>
    </citation>
    <scope>NUCLEOTIDE SEQUENCE</scope>
    <source>
        <strain evidence="15">CBS 4856</strain>
    </source>
</reference>
<dbReference type="Proteomes" id="UP000761534">
    <property type="component" value="Unassembled WGS sequence"/>
</dbReference>
<dbReference type="Pfam" id="PF01839">
    <property type="entry name" value="FG-GAP"/>
    <property type="match status" value="1"/>
</dbReference>
<keyword evidence="6 13" id="KW-0732">Signal</keyword>
<dbReference type="SMART" id="SM00191">
    <property type="entry name" value="Int_alpha"/>
    <property type="match status" value="2"/>
</dbReference>
<accession>A0A642V889</accession>
<evidence type="ECO:0000256" key="3">
    <source>
        <dbReference type="ARBA" id="ARBA00012284"/>
    </source>
</evidence>
<evidence type="ECO:0000256" key="13">
    <source>
        <dbReference type="SAM" id="SignalP"/>
    </source>
</evidence>
<comment type="caution">
    <text evidence="15">The sequence shown here is derived from an EMBL/GenBank/DDBJ whole genome shotgun (WGS) entry which is preliminary data.</text>
</comment>
<evidence type="ECO:0000256" key="11">
    <source>
        <dbReference type="ARBA" id="ARBA00093237"/>
    </source>
</evidence>
<dbReference type="InterPro" id="IPR013519">
    <property type="entry name" value="Int_alpha_beta-p"/>
</dbReference>
<proteinExistence type="inferred from homology"/>
<dbReference type="AlphaFoldDB" id="A0A642V889"/>
<dbReference type="Pfam" id="PF00882">
    <property type="entry name" value="Zn_dep_PLPC"/>
    <property type="match status" value="1"/>
</dbReference>
<dbReference type="GO" id="GO:0004621">
    <property type="term" value="F:glycosylphosphatidylinositol phospholipase D activity"/>
    <property type="evidence" value="ECO:0007669"/>
    <property type="project" value="UniProtKB-EC"/>
</dbReference>
<dbReference type="InterPro" id="IPR028994">
    <property type="entry name" value="Integrin_alpha_N"/>
</dbReference>
<feature type="repeat" description="FG-GAP" evidence="12">
    <location>
        <begin position="471"/>
        <end position="537"/>
    </location>
</feature>
<dbReference type="PROSITE" id="PS51470">
    <property type="entry name" value="FG_GAP"/>
    <property type="match status" value="1"/>
</dbReference>
<dbReference type="SUPFAM" id="SSF69318">
    <property type="entry name" value="Integrin alpha N-terminal domain"/>
    <property type="match status" value="1"/>
</dbReference>
<dbReference type="Gene3D" id="2.130.10.130">
    <property type="entry name" value="Integrin alpha, N-terminal"/>
    <property type="match status" value="1"/>
</dbReference>
<evidence type="ECO:0000256" key="1">
    <source>
        <dbReference type="ARBA" id="ARBA00004613"/>
    </source>
</evidence>
<dbReference type="GO" id="GO:0005576">
    <property type="term" value="C:extracellular region"/>
    <property type="evidence" value="ECO:0007669"/>
    <property type="project" value="UniProtKB-SubCell"/>
</dbReference>
<gene>
    <name evidence="15" type="ORF">TRICI_003677</name>
</gene>
<dbReference type="VEuPathDB" id="FungiDB:TRICI_003677"/>
<keyword evidence="8" id="KW-0378">Hydrolase</keyword>